<name>X6MR48_RETFI</name>
<gene>
    <name evidence="1" type="ORF">RFI_21477</name>
</gene>
<dbReference type="Gene3D" id="3.30.420.40">
    <property type="match status" value="2"/>
</dbReference>
<dbReference type="AlphaFoldDB" id="X6MR48"/>
<dbReference type="PANTHER" id="PTHR14187">
    <property type="entry name" value="ALPHA KINASE/ELONGATION FACTOR 2 KINASE"/>
    <property type="match status" value="1"/>
</dbReference>
<proteinExistence type="predicted"/>
<dbReference type="Gene3D" id="3.90.640.10">
    <property type="entry name" value="Actin, Chain A, domain 4"/>
    <property type="match status" value="1"/>
</dbReference>
<dbReference type="PANTHER" id="PTHR14187:SF5">
    <property type="entry name" value="HEAT SHOCK 70 KDA PROTEIN 12A"/>
    <property type="match status" value="1"/>
</dbReference>
<comment type="caution">
    <text evidence="1">The sequence shown here is derived from an EMBL/GenBank/DDBJ whole genome shotgun (WGS) entry which is preliminary data.</text>
</comment>
<dbReference type="InterPro" id="IPR043129">
    <property type="entry name" value="ATPase_NBD"/>
</dbReference>
<evidence type="ECO:0000313" key="2">
    <source>
        <dbReference type="Proteomes" id="UP000023152"/>
    </source>
</evidence>
<organism evidence="1 2">
    <name type="scientific">Reticulomyxa filosa</name>
    <dbReference type="NCBI Taxonomy" id="46433"/>
    <lineage>
        <taxon>Eukaryota</taxon>
        <taxon>Sar</taxon>
        <taxon>Rhizaria</taxon>
        <taxon>Retaria</taxon>
        <taxon>Foraminifera</taxon>
        <taxon>Monothalamids</taxon>
        <taxon>Reticulomyxidae</taxon>
        <taxon>Reticulomyxa</taxon>
    </lineage>
</organism>
<dbReference type="Proteomes" id="UP000023152">
    <property type="component" value="Unassembled WGS sequence"/>
</dbReference>
<accession>X6MR48</accession>
<dbReference type="EMBL" id="ASPP01018721">
    <property type="protein sequence ID" value="ETO15887.1"/>
    <property type="molecule type" value="Genomic_DNA"/>
</dbReference>
<evidence type="ECO:0000313" key="1">
    <source>
        <dbReference type="EMBL" id="ETO15887.1"/>
    </source>
</evidence>
<protein>
    <submittedName>
        <fullName evidence="1">Uncharacterized protein</fullName>
    </submittedName>
</protein>
<dbReference type="OrthoDB" id="6139900at2759"/>
<dbReference type="SUPFAM" id="SSF53067">
    <property type="entry name" value="Actin-like ATPase domain"/>
    <property type="match status" value="2"/>
</dbReference>
<sequence length="653" mass="75272">MVVLKLREKERQSIPWRNTKDFGCIVAIDFGTDGTAMAINMKGSKGVHSITDWSSSGVCDSKETEGKTKTALLVDEKLEPIAFGNEAWNKLKKSAQKKKKKKKWDKNGLTLNGIHLNTEKRYQAPNNKDADKWLLFHRFKMNLYGEVNLCQGKQPTLHDELQSINGVSVKSETVFVGALQYCKKKAMQYLTQNKLTVDENKIQWVITVPAIWSEEAKGMMKQWAQQAKLWDTSVDNQLIIALEPECASVCVMLEMKDNPNQIQFKTGDCYMMMDLGAGTADMVCHEITGPFEVREMIASFGGPWGGSYVNDDILKIIRDIFGEEHVNAFQSTHPKQYLQLLDNIESSKQRFFKIQKKTGTHRIEIPFEFDEFMRKKLIDDLEKLVSNFRYLDESGHEYDHEYLSLSCQLWIKLFDLRIDRIIEAVQQKLSENAKILNGKLKYMCLVGGFSQSPYLQHRLKQSFEQQFTLVIPTRPILSVIEGAAQLGRISSFVTSRIVKYTYGAGASWPIKDASLHEKINEEHIQKHKYTSEVKHKEYVGDCFDVFVDKDDEIKVDQTVERSYGKRSKNKKTARVSIYRSEERDPGVITGCERLGKLDIPYPNDFDETKDKFYVRFYFGETMIRVTVIMKGKEYVEHEVQIKYDFGVQHVDID</sequence>
<dbReference type="CDD" id="cd10229">
    <property type="entry name" value="ASKHA_NBD_HSP70_HSPA12"/>
    <property type="match status" value="1"/>
</dbReference>
<reference evidence="1 2" key="1">
    <citation type="journal article" date="2013" name="Curr. Biol.">
        <title>The Genome of the Foraminiferan Reticulomyxa filosa.</title>
        <authorList>
            <person name="Glockner G."/>
            <person name="Hulsmann N."/>
            <person name="Schleicher M."/>
            <person name="Noegel A.A."/>
            <person name="Eichinger L."/>
            <person name="Gallinger C."/>
            <person name="Pawlowski J."/>
            <person name="Sierra R."/>
            <person name="Euteneuer U."/>
            <person name="Pillet L."/>
            <person name="Moustafa A."/>
            <person name="Platzer M."/>
            <person name="Groth M."/>
            <person name="Szafranski K."/>
            <person name="Schliwa M."/>
        </authorList>
    </citation>
    <scope>NUCLEOTIDE SEQUENCE [LARGE SCALE GENOMIC DNA]</scope>
</reference>
<keyword evidence="2" id="KW-1185">Reference proteome</keyword>